<keyword evidence="3" id="KW-0732">Signal</keyword>
<keyword evidence="2" id="KW-0812">Transmembrane</keyword>
<sequence length="741" mass="80491">MLALPVTLLALAATALAADPAPPKLTYLYSANLTFAAPITIGAVPTGNRDLLTISGGTVTGPKIKGKIGTGLDWGLTDAKGVFSPDALYTLHTDDNATVLVFEKGHAPNVHILFETASEKYAWLNSAVAYATGGPNDKGIGLDVWQKGRPPVSPSRDGAEFLSVVRVERREDVQEYDLGNPDDAADYGTPPPPGSRFFLLTQSGAWKLLSSGWLMYGMLCVGVAFVVGHHAFYNYLDGKPADDQIRMMRFGNLLSYAAKASLLASVVFAYRQQIWVTITDNVLRLKTIDIIPRDNVAIETCGGGWNCSYTVSFKAPGYKCSELAKGHTLDADALERQGVPFNASDLIPKGNYSYIARAEMGDYASEQIDAYVEGAPVMAPPYPKNLGAFRTEPVLWVGYSVVNGSDNPPEKRTDPRWNTAFEAAVFRCEHYLTDYTVEFNYTFSQQTVRVLESKYLHPIINTTFIPNKNATDGTKDNTTATPETNYVLPLDVENYRLTAAYHSIGKRLRSYLNGRLQYTPYAIVETQATKTSLIDIETFLPARDLMAEIQHLYENVTLSLLSNPQFFVVSWAADPTRRSGNSNATADPALAYPCVKTRVANTFAYNRAELWTAYAVAVGAACFAVVLGSAALRQNGFRVRDARVSSIVAATRALGLEGLPWEAAGEWGGVSDEILGMKLGYGAVAEPGPGPDGAGAPGAASGRVYYGLAPREALERTGAGTFAQPGQPRNRRRALRFWTRE</sequence>
<dbReference type="Pfam" id="PF11578">
    <property type="entry name" value="DUF3237"/>
    <property type="match status" value="1"/>
</dbReference>
<feature type="chain" id="PRO_5042148207" evidence="3">
    <location>
        <begin position="18"/>
        <end position="741"/>
    </location>
</feature>
<reference evidence="4" key="1">
    <citation type="submission" date="2023-02" db="EMBL/GenBank/DDBJ databases">
        <authorList>
            <person name="Palmer J.M."/>
        </authorList>
    </citation>
    <scope>NUCLEOTIDE SEQUENCE</scope>
    <source>
        <strain evidence="4">FW57</strain>
    </source>
</reference>
<evidence type="ECO:0000256" key="1">
    <source>
        <dbReference type="SAM" id="MobiDB-lite"/>
    </source>
</evidence>
<feature type="transmembrane region" description="Helical" evidence="2">
    <location>
        <begin position="611"/>
        <end position="632"/>
    </location>
</feature>
<organism evidence="4 5">
    <name type="scientific">Staphylotrichum longicolle</name>
    <dbReference type="NCBI Taxonomy" id="669026"/>
    <lineage>
        <taxon>Eukaryota</taxon>
        <taxon>Fungi</taxon>
        <taxon>Dikarya</taxon>
        <taxon>Ascomycota</taxon>
        <taxon>Pezizomycotina</taxon>
        <taxon>Sordariomycetes</taxon>
        <taxon>Sordariomycetidae</taxon>
        <taxon>Sordariales</taxon>
        <taxon>Chaetomiaceae</taxon>
        <taxon>Staphylotrichum</taxon>
    </lineage>
</organism>
<feature type="transmembrane region" description="Helical" evidence="2">
    <location>
        <begin position="213"/>
        <end position="232"/>
    </location>
</feature>
<dbReference type="PANTHER" id="PTHR35041">
    <property type="entry name" value="MEDIATOR OF RNA POLYMERASE II TRANSCRIPTION SUBUNIT 1"/>
    <property type="match status" value="1"/>
</dbReference>
<dbReference type="PANTHER" id="PTHR35041:SF3">
    <property type="entry name" value="FORMYLMETHIONINE DEFORMYLASE-LIKE PROTEIN"/>
    <property type="match status" value="1"/>
</dbReference>
<dbReference type="EMBL" id="JAHCVI010000001">
    <property type="protein sequence ID" value="KAG7294186.1"/>
    <property type="molecule type" value="Genomic_DNA"/>
</dbReference>
<keyword evidence="2" id="KW-1133">Transmembrane helix</keyword>
<proteinExistence type="predicted"/>
<feature type="signal peptide" evidence="3">
    <location>
        <begin position="1"/>
        <end position="17"/>
    </location>
</feature>
<dbReference type="Gene3D" id="2.40.160.20">
    <property type="match status" value="1"/>
</dbReference>
<keyword evidence="2" id="KW-0472">Membrane</keyword>
<evidence type="ECO:0000313" key="4">
    <source>
        <dbReference type="EMBL" id="KAG7294186.1"/>
    </source>
</evidence>
<comment type="caution">
    <text evidence="4">The sequence shown here is derived from an EMBL/GenBank/DDBJ whole genome shotgun (WGS) entry which is preliminary data.</text>
</comment>
<name>A0AAD4F726_9PEZI</name>
<protein>
    <submittedName>
        <fullName evidence="4">Uncharacterized protein</fullName>
    </submittedName>
</protein>
<dbReference type="AlphaFoldDB" id="A0AAD4F726"/>
<evidence type="ECO:0000256" key="3">
    <source>
        <dbReference type="SAM" id="SignalP"/>
    </source>
</evidence>
<keyword evidence="5" id="KW-1185">Reference proteome</keyword>
<feature type="region of interest" description="Disordered" evidence="1">
    <location>
        <begin position="720"/>
        <end position="741"/>
    </location>
</feature>
<gene>
    <name evidence="4" type="ORF">NEMBOFW57_004256</name>
</gene>
<accession>A0AAD4F726</accession>
<evidence type="ECO:0000256" key="2">
    <source>
        <dbReference type="SAM" id="Phobius"/>
    </source>
</evidence>
<dbReference type="Proteomes" id="UP001197093">
    <property type="component" value="Unassembled WGS sequence"/>
</dbReference>
<feature type="transmembrane region" description="Helical" evidence="2">
    <location>
        <begin position="253"/>
        <end position="270"/>
    </location>
</feature>
<evidence type="ECO:0000313" key="5">
    <source>
        <dbReference type="Proteomes" id="UP001197093"/>
    </source>
</evidence>